<protein>
    <submittedName>
        <fullName evidence="1">Uncharacterized protein</fullName>
    </submittedName>
</protein>
<evidence type="ECO:0000313" key="1">
    <source>
        <dbReference type="EMBL" id="KAF7822546.1"/>
    </source>
</evidence>
<gene>
    <name evidence="1" type="ORF">G2W53_020690</name>
</gene>
<sequence>MPPPISHFLPSNPLPRVRLQIDYPFSGKKLAGGSLAQESKNLFKKTKGKEEVETKYSWILLRMPCWSQNASLFSGFLSFILKTWVGFLALVPNLGEVEGAEFCLFGNF</sequence>
<evidence type="ECO:0000313" key="2">
    <source>
        <dbReference type="Proteomes" id="UP000634136"/>
    </source>
</evidence>
<reference evidence="1" key="1">
    <citation type="submission" date="2020-09" db="EMBL/GenBank/DDBJ databases">
        <title>Genome-Enabled Discovery of Anthraquinone Biosynthesis in Senna tora.</title>
        <authorList>
            <person name="Kang S.-H."/>
            <person name="Pandey R.P."/>
            <person name="Lee C.-M."/>
            <person name="Sim J.-S."/>
            <person name="Jeong J.-T."/>
            <person name="Choi B.-S."/>
            <person name="Jung M."/>
            <person name="Ginzburg D."/>
            <person name="Zhao K."/>
            <person name="Won S.Y."/>
            <person name="Oh T.-J."/>
            <person name="Yu Y."/>
            <person name="Kim N.-H."/>
            <person name="Lee O.R."/>
            <person name="Lee T.-H."/>
            <person name="Bashyal P."/>
            <person name="Kim T.-S."/>
            <person name="Lee W.-H."/>
            <person name="Kawkins C."/>
            <person name="Kim C.-K."/>
            <person name="Kim J.S."/>
            <person name="Ahn B.O."/>
            <person name="Rhee S.Y."/>
            <person name="Sohng J.K."/>
        </authorList>
    </citation>
    <scope>NUCLEOTIDE SEQUENCE</scope>
    <source>
        <tissue evidence="1">Leaf</tissue>
    </source>
</reference>
<comment type="caution">
    <text evidence="1">The sequence shown here is derived from an EMBL/GenBank/DDBJ whole genome shotgun (WGS) entry which is preliminary data.</text>
</comment>
<organism evidence="1 2">
    <name type="scientific">Senna tora</name>
    <dbReference type="NCBI Taxonomy" id="362788"/>
    <lineage>
        <taxon>Eukaryota</taxon>
        <taxon>Viridiplantae</taxon>
        <taxon>Streptophyta</taxon>
        <taxon>Embryophyta</taxon>
        <taxon>Tracheophyta</taxon>
        <taxon>Spermatophyta</taxon>
        <taxon>Magnoliopsida</taxon>
        <taxon>eudicotyledons</taxon>
        <taxon>Gunneridae</taxon>
        <taxon>Pentapetalae</taxon>
        <taxon>rosids</taxon>
        <taxon>fabids</taxon>
        <taxon>Fabales</taxon>
        <taxon>Fabaceae</taxon>
        <taxon>Caesalpinioideae</taxon>
        <taxon>Cassia clade</taxon>
        <taxon>Senna</taxon>
    </lineage>
</organism>
<dbReference type="EMBL" id="JAAIUW010000007">
    <property type="protein sequence ID" value="KAF7822546.1"/>
    <property type="molecule type" value="Genomic_DNA"/>
</dbReference>
<accession>A0A834WKD5</accession>
<keyword evidence="2" id="KW-1185">Reference proteome</keyword>
<dbReference type="Proteomes" id="UP000634136">
    <property type="component" value="Unassembled WGS sequence"/>
</dbReference>
<dbReference type="AlphaFoldDB" id="A0A834WKD5"/>
<name>A0A834WKD5_9FABA</name>
<proteinExistence type="predicted"/>